<evidence type="ECO:0000313" key="2">
    <source>
        <dbReference type="EMBL" id="TCL02681.1"/>
    </source>
</evidence>
<dbReference type="Proteomes" id="UP000294555">
    <property type="component" value="Unassembled WGS sequence"/>
</dbReference>
<gene>
    <name evidence="2" type="ORF">EZJ58_0709</name>
</gene>
<proteinExistence type="predicted"/>
<dbReference type="OrthoDB" id="6510347at2"/>
<evidence type="ECO:0000256" key="1">
    <source>
        <dbReference type="SAM" id="MobiDB-lite"/>
    </source>
</evidence>
<feature type="region of interest" description="Disordered" evidence="1">
    <location>
        <begin position="232"/>
        <end position="254"/>
    </location>
</feature>
<accession>A0A4R1NAS7</accession>
<evidence type="ECO:0000313" key="3">
    <source>
        <dbReference type="Proteomes" id="UP000294555"/>
    </source>
</evidence>
<reference evidence="2 3" key="1">
    <citation type="submission" date="2019-02" db="EMBL/GenBank/DDBJ databases">
        <title>Investigation of anaerobic lignin degradation for improved lignocellulosic biofuels.</title>
        <authorList>
            <person name="Deangelis K."/>
        </authorList>
    </citation>
    <scope>NUCLEOTIDE SEQUENCE [LARGE SCALE GENOMIC DNA]</scope>
    <source>
        <strain evidence="2 3">159R</strain>
    </source>
</reference>
<name>A0A4R1NAS7_9GAMM</name>
<sequence length="1945" mass="224901">MTKETCLLENNKIYHIDYQIKHSQKTNALHYYTYSIKKINNIQIKDSLSSIDNKADESHNINNCEKNIEEDRVDYLFSCVNELTNNMDCLLTSGHTKYIQIELHDKKISVATKKIMLPSGNLIFAGYFNKLLVVSDGNNYHIQQDYHKPLPFYGSLTLLLSQLMQGGGWLGVYNWPDWVGSTAKWFSGLRDPLIFPQSEGQPTTSSVFYPGTIIHTAEAEFSARLRTVKDHESDEDLNQAVNSPTASALSETLPPQAEYSSGEIDANSRLLFSIDGLEFQISLANREAQTLLLNMFQDFVRASNPPLSDPLSNLLEFDKFIGKKMAKIFHGGLYLKDKFTSLNIIISKIQFEDIISSLKELAQENTAQLKRLKRHVAENFMVENFISNIVKQLKEASSRINTEIIKDAILIIKNKTFNMAKSEVTHKVREKTLGRKSYYQKMMHALNLCQQAYNEYRLHLFPGDHSPLSRVTYINAQQIYHALINHDKRHLIDCLIKSKFYSIFDYTRTNGISIYSLNFIMPGEITDIGDIFTADEQMLTNENMDTLFYQELRNYIYQRPSANFYFERLLDIAELIRAEGSSNSSLSSWQQRNIAPLEQTHNILSDMIDNNHEEKSKFTNHYAWHNELTGIIKNDKILFVLLSYFINMQKIFINCVTDFIEDNTKLNASNQEQRIVAAKIEAFRDQASPDFNQNNLEMLKKYIDLEKKGDLHVFIKAASIWFISQKKTLSEGFLSSLNVLYVLKQFIMSQQQIFMDYNSRRQQPYKSVYKLESSSEKKSLEEYYNQFVDYKKHHSFIEARNLTMKALEKSSLHYVDIIYPAKKILCFKVFSRNYVKNDLTPFTFVSLPKDNTGYLIIATLHNDKTVLLSTFNGFVIITDFNVLKNGDTLALIKEYWENCSTGLDMRHRPHFHINETALASLFPEIDANSESLTSMIDILLHVPEEEIFDVPASAYSLAAVKDSDLYSIIKSYVFNKDETSEPISIKVPFINAIDNINQATLVAIAQNSKETLRHYTWLEYTASFIPFFTTLCQLWYDEEHEIKFADIIFDLYDLVTTVVALSGQFKKISENTFKHALYKATKEKVQHHMIRNFVFHELIGSTPNIGYKMAKSFSDEISSFYNIIHPSGKVLTILDDTLKYKIQDVLAKANVAIRLFSSRKKNLRQYWKTEVDENQLKTLPSGILVKNSGSAESYYIVNDNDYFPVFWDKYHGEWRIINLKGGNDKDFAIPIVQSHSGGWVASARQVVDIRISPLPVNHFHPNNAQDTKLIEIEPLRVSGIDQFSDCDLVNFHKTILRFSLERHQRETIFTEAGDRVISIFNDFHRNFSLKKDILAMQFNNKFVYDKTSAVLAIHALESKDDVRIRFRAVSAWSDVLHWAAETYFAITVNIANQSYIIDFANNRLSFGINDNRDIFTENEWLMMFSQQPTYFELIKYKDFDDMQDARFFSYREATAPYVFIKDGFLIKEPAWYRPLLLKHNSYLIKSKAFISEIDQHMPHLVARSIRHEALSFELKEELPLYILLHCGLLSPKSANHLLEMIKQAKNDFINSHAILVDEYKISTTSDLLRINQGKLLALYDYSNRLEHLMLCIGQGRFIGLNNNLYGFTPQQRVSLVIAEQLGTFNQNLLTLHRGDKNFIVMAGSAFGATDNTPILAYELPSEMRPEFHIDGRITGYRRHFIPREEVLFGKDCYISVVPWSSEEKPRVRIKHYGEPFLINNMDAVELADIIRGLAYFKDPTFKLEDIESIELHSCYSGYGSDYSTAQILADELGLAVHTFPHRIEGGIRQRRPEWFRQYRPAASGLSLIDNGGQEPIKRSHPQLVSTLNMQQELRDIMASVRNVIQFFIQHAQKNNGQNIHLSPVERHIPFIYIDILQLIYPQNPYHPRVVADILLKKESLSILDQILEDYDIDGSEEIEFIEQALLDIILSIDEFKYLSERFHHM</sequence>
<dbReference type="RefSeq" id="WP_132921614.1">
    <property type="nucleotide sequence ID" value="NZ_SJOI01000001.1"/>
</dbReference>
<keyword evidence="3" id="KW-1185">Reference proteome</keyword>
<organism evidence="2 3">
    <name type="scientific">Sodalis ligni</name>
    <dbReference type="NCBI Taxonomy" id="2697027"/>
    <lineage>
        <taxon>Bacteria</taxon>
        <taxon>Pseudomonadati</taxon>
        <taxon>Pseudomonadota</taxon>
        <taxon>Gammaproteobacteria</taxon>
        <taxon>Enterobacterales</taxon>
        <taxon>Bruguierivoracaceae</taxon>
        <taxon>Sodalis</taxon>
    </lineage>
</organism>
<dbReference type="EMBL" id="SJOI01000001">
    <property type="protein sequence ID" value="TCL02681.1"/>
    <property type="molecule type" value="Genomic_DNA"/>
</dbReference>
<comment type="caution">
    <text evidence="2">The sequence shown here is derived from an EMBL/GenBank/DDBJ whole genome shotgun (WGS) entry which is preliminary data.</text>
</comment>
<feature type="compositionally biased region" description="Polar residues" evidence="1">
    <location>
        <begin position="239"/>
        <end position="250"/>
    </location>
</feature>
<protein>
    <submittedName>
        <fullName evidence="2">Uncharacterized protein</fullName>
    </submittedName>
</protein>
<dbReference type="Gene3D" id="3.10.670.10">
    <property type="entry name" value="Secreted effector protein ssei"/>
    <property type="match status" value="1"/>
</dbReference>